<dbReference type="InterPro" id="IPR007372">
    <property type="entry name" value="Lipid/polyisoprenoid-bd_YceI"/>
</dbReference>
<dbReference type="InterPro" id="IPR036761">
    <property type="entry name" value="TTHA0802/YceI-like_sf"/>
</dbReference>
<evidence type="ECO:0000256" key="1">
    <source>
        <dbReference type="ARBA" id="ARBA00008812"/>
    </source>
</evidence>
<organism evidence="3 4">
    <name type="scientific">Arachnia propionica</name>
    <dbReference type="NCBI Taxonomy" id="1750"/>
    <lineage>
        <taxon>Bacteria</taxon>
        <taxon>Bacillati</taxon>
        <taxon>Actinomycetota</taxon>
        <taxon>Actinomycetes</taxon>
        <taxon>Propionibacteriales</taxon>
        <taxon>Propionibacteriaceae</taxon>
        <taxon>Arachnia</taxon>
    </lineage>
</organism>
<evidence type="ECO:0000313" key="4">
    <source>
        <dbReference type="Proteomes" id="UP000280935"/>
    </source>
</evidence>
<dbReference type="EMBL" id="RQYT01000039">
    <property type="protein sequence ID" value="RRD48457.1"/>
    <property type="molecule type" value="Genomic_DNA"/>
</dbReference>
<sequence length="176" mass="18620">MTAIRELGPGDGQLLLGTTSEGPMARMGHALRILVQQWQATVEMADQPMGCRLRARADLTSLRALDGHGGATPLTEEGLRKIESNAARILGSGTHPEVTFVSTAVSGGWDSGRVEGELTIRGVTLPQAFQVQRLADGSHRLSGSIAQSRFGIKPYSAMMGALRLGDEVSVEVAVTL</sequence>
<dbReference type="SMART" id="SM00867">
    <property type="entry name" value="YceI"/>
    <property type="match status" value="1"/>
</dbReference>
<reference evidence="3 4" key="1">
    <citation type="submission" date="2018-11" db="EMBL/GenBank/DDBJ databases">
        <title>Genomes From Bacteria Associated with the Canine Oral Cavity: a Test Case for Automated Genome-Based Taxonomic Assignment.</title>
        <authorList>
            <person name="Coil D.A."/>
            <person name="Jospin G."/>
            <person name="Darling A.E."/>
            <person name="Wallis C."/>
            <person name="Davis I.J."/>
            <person name="Harris S."/>
            <person name="Eisen J.A."/>
            <person name="Holcombe L.J."/>
            <person name="O'Flynn C."/>
        </authorList>
    </citation>
    <scope>NUCLEOTIDE SEQUENCE [LARGE SCALE GENOMIC DNA]</scope>
    <source>
        <strain evidence="3 4">OH2822_COT-296</strain>
    </source>
</reference>
<dbReference type="Pfam" id="PF04264">
    <property type="entry name" value="YceI"/>
    <property type="match status" value="1"/>
</dbReference>
<dbReference type="SUPFAM" id="SSF101874">
    <property type="entry name" value="YceI-like"/>
    <property type="match status" value="1"/>
</dbReference>
<accession>A0A3P1WRR0</accession>
<gene>
    <name evidence="3" type="ORF">EII35_12635</name>
</gene>
<dbReference type="Proteomes" id="UP000280935">
    <property type="component" value="Unassembled WGS sequence"/>
</dbReference>
<name>A0A3P1WRR0_9ACTN</name>
<feature type="domain" description="Lipid/polyisoprenoid-binding YceI-like" evidence="2">
    <location>
        <begin position="4"/>
        <end position="175"/>
    </location>
</feature>
<dbReference type="RefSeq" id="WP_125228828.1">
    <property type="nucleotide sequence ID" value="NZ_RQYT01000039.1"/>
</dbReference>
<dbReference type="AlphaFoldDB" id="A0A3P1WRR0"/>
<protein>
    <submittedName>
        <fullName evidence="3">YceI family protein</fullName>
    </submittedName>
</protein>
<comment type="caution">
    <text evidence="3">The sequence shown here is derived from an EMBL/GenBank/DDBJ whole genome shotgun (WGS) entry which is preliminary data.</text>
</comment>
<evidence type="ECO:0000259" key="2">
    <source>
        <dbReference type="SMART" id="SM00867"/>
    </source>
</evidence>
<dbReference type="OrthoDB" id="3724977at2"/>
<evidence type="ECO:0000313" key="3">
    <source>
        <dbReference type="EMBL" id="RRD48457.1"/>
    </source>
</evidence>
<proteinExistence type="inferred from homology"/>
<comment type="similarity">
    <text evidence="1">Belongs to the UPF0312 family.</text>
</comment>
<dbReference type="Gene3D" id="2.40.128.110">
    <property type="entry name" value="Lipid/polyisoprenoid-binding, YceI-like"/>
    <property type="match status" value="1"/>
</dbReference>